<reference evidence="1 2" key="1">
    <citation type="submission" date="2019-05" db="EMBL/GenBank/DDBJ databases">
        <authorList>
            <consortium name="Pathogen Informatics"/>
        </authorList>
    </citation>
    <scope>NUCLEOTIDE SEQUENCE [LARGE SCALE GENOMIC DNA]</scope>
    <source>
        <strain evidence="1 2">NCTC12971</strain>
    </source>
</reference>
<dbReference type="EMBL" id="LR590463">
    <property type="protein sequence ID" value="VTP62806.1"/>
    <property type="molecule type" value="Genomic_DNA"/>
</dbReference>
<organism evidence="1 2">
    <name type="scientific">Serratia rubidaea</name>
    <name type="common">Serratia marinorubra</name>
    <dbReference type="NCBI Taxonomy" id="61652"/>
    <lineage>
        <taxon>Bacteria</taxon>
        <taxon>Pseudomonadati</taxon>
        <taxon>Pseudomonadota</taxon>
        <taxon>Gammaproteobacteria</taxon>
        <taxon>Enterobacterales</taxon>
        <taxon>Yersiniaceae</taxon>
        <taxon>Serratia</taxon>
    </lineage>
</organism>
<sequence>MLAQAPYLATFSGILAKATPRPATQTRRKYAQVSKAIYNTSFNVLRRDSDGAGAVQTLQARLERIRARGWR</sequence>
<dbReference type="AlphaFoldDB" id="A0A4U9HI43"/>
<evidence type="ECO:0000313" key="1">
    <source>
        <dbReference type="EMBL" id="VTP62806.1"/>
    </source>
</evidence>
<gene>
    <name evidence="1" type="ORF">NCTC12971_02824</name>
</gene>
<name>A0A4U9HI43_SERRU</name>
<protein>
    <submittedName>
        <fullName evidence="1">Probable ABC transporter-binding protein DR_1438</fullName>
    </submittedName>
</protein>
<accession>A0A4U9HI43</accession>
<proteinExistence type="predicted"/>
<evidence type="ECO:0000313" key="2">
    <source>
        <dbReference type="Proteomes" id="UP000307968"/>
    </source>
</evidence>
<dbReference type="Proteomes" id="UP000307968">
    <property type="component" value="Chromosome"/>
</dbReference>